<evidence type="ECO:0000313" key="6">
    <source>
        <dbReference type="Proteomes" id="UP000014680"/>
    </source>
</evidence>
<dbReference type="PANTHER" id="PTHR21075">
    <property type="entry name" value="ANAEROBIC RIBONUCLEOSIDE-TRIPHOSPHATE REDUCTASE"/>
    <property type="match status" value="1"/>
</dbReference>
<keyword evidence="1 3" id="KW-0547">Nucleotide-binding</keyword>
<dbReference type="NCBIfam" id="TIGR02487">
    <property type="entry name" value="NrdD"/>
    <property type="match status" value="1"/>
</dbReference>
<keyword evidence="2 3" id="KW-0067">ATP-binding</keyword>
<feature type="domain" description="ATP-cone" evidence="4">
    <location>
        <begin position="10"/>
        <end position="102"/>
    </location>
</feature>
<accession>A0A0A1TXU8</accession>
<dbReference type="InterPro" id="IPR012833">
    <property type="entry name" value="NrdD"/>
</dbReference>
<dbReference type="GO" id="GO:0005524">
    <property type="term" value="F:ATP binding"/>
    <property type="evidence" value="ECO:0007669"/>
    <property type="project" value="UniProtKB-UniRule"/>
</dbReference>
<dbReference type="Pfam" id="PF13597">
    <property type="entry name" value="NRDD"/>
    <property type="match status" value="1"/>
</dbReference>
<dbReference type="GO" id="GO:0009265">
    <property type="term" value="P:2'-deoxyribonucleotide biosynthetic process"/>
    <property type="evidence" value="ECO:0007669"/>
    <property type="project" value="TreeGrafter"/>
</dbReference>
<dbReference type="AlphaFoldDB" id="A0A0A1TXU8"/>
<gene>
    <name evidence="5" type="ORF">EIN_112040</name>
</gene>
<dbReference type="NCBIfam" id="NF005497">
    <property type="entry name" value="PRK07111.1"/>
    <property type="match status" value="1"/>
</dbReference>
<name>A0A0A1TXU8_ENTIV</name>
<dbReference type="GO" id="GO:0031250">
    <property type="term" value="C:anaerobic ribonucleoside-triphosphate reductase complex"/>
    <property type="evidence" value="ECO:0007669"/>
    <property type="project" value="TreeGrafter"/>
</dbReference>
<dbReference type="KEGG" id="eiv:EIN_112040"/>
<dbReference type="GO" id="GO:0006260">
    <property type="term" value="P:DNA replication"/>
    <property type="evidence" value="ECO:0007669"/>
    <property type="project" value="InterPro"/>
</dbReference>
<dbReference type="InterPro" id="IPR005144">
    <property type="entry name" value="ATP-cone_dom"/>
</dbReference>
<dbReference type="VEuPathDB" id="AmoebaDB:EIN_112040"/>
<evidence type="ECO:0000313" key="5">
    <source>
        <dbReference type="EMBL" id="ELP86240.1"/>
    </source>
</evidence>
<proteinExistence type="predicted"/>
<dbReference type="Pfam" id="PF03477">
    <property type="entry name" value="ATP-cone"/>
    <property type="match status" value="1"/>
</dbReference>
<protein>
    <recommendedName>
        <fullName evidence="4">ATP-cone domain-containing protein</fullName>
    </recommendedName>
</protein>
<organism evidence="5 6">
    <name type="scientific">Entamoeba invadens IP1</name>
    <dbReference type="NCBI Taxonomy" id="370355"/>
    <lineage>
        <taxon>Eukaryota</taxon>
        <taxon>Amoebozoa</taxon>
        <taxon>Evosea</taxon>
        <taxon>Archamoebae</taxon>
        <taxon>Mastigamoebida</taxon>
        <taxon>Entamoebidae</taxon>
        <taxon>Entamoeba</taxon>
    </lineage>
</organism>
<dbReference type="GeneID" id="14885240"/>
<evidence type="ECO:0000256" key="2">
    <source>
        <dbReference type="ARBA" id="ARBA00022840"/>
    </source>
</evidence>
<dbReference type="RefSeq" id="XP_004185586.1">
    <property type="nucleotide sequence ID" value="XM_004185538.1"/>
</dbReference>
<dbReference type="Gene3D" id="3.20.70.20">
    <property type="match status" value="1"/>
</dbReference>
<dbReference type="GO" id="GO:0004748">
    <property type="term" value="F:ribonucleoside-diphosphate reductase activity, thioredoxin disulfide as acceptor"/>
    <property type="evidence" value="ECO:0007669"/>
    <property type="project" value="TreeGrafter"/>
</dbReference>
<dbReference type="Proteomes" id="UP000014680">
    <property type="component" value="Unassembled WGS sequence"/>
</dbReference>
<reference evidence="5 6" key="1">
    <citation type="submission" date="2012-10" db="EMBL/GenBank/DDBJ databases">
        <authorList>
            <person name="Zafar N."/>
            <person name="Inman J."/>
            <person name="Hall N."/>
            <person name="Lorenzi H."/>
            <person name="Caler E."/>
        </authorList>
    </citation>
    <scope>NUCLEOTIDE SEQUENCE [LARGE SCALE GENOMIC DNA]</scope>
    <source>
        <strain evidence="5 6">IP1</strain>
    </source>
</reference>
<dbReference type="OrthoDB" id="2099582at2759"/>
<dbReference type="SUPFAM" id="SSF51998">
    <property type="entry name" value="PFL-like glycyl radical enzymes"/>
    <property type="match status" value="1"/>
</dbReference>
<sequence>MSATTHFVPLQITKRDGRLEKFDDSKIFHAIEKAVQSANTHTSTSEISEIVSNVVSNMKHLTSKTPNIEEIQDLVEKALMTFKEFSVAKSYVLYREERSKIRLSESRLMQTFNSLTSRDAKDMDLKRENANVDGNSSMGLMLKFGSEGSTEFTKLMLMKPEHATAHEDRRIHVHDLDFYAIGTTTCCQIDLIDMFTRTFSTGHGSIREPNDISTYAALACIVLQSNQNEQHGGQSIPNFDYAMAEGVKKSYYTCVCETVTNLLQMKYAIFEEQMKKVLENQKESLRYLKTDWVGLSEVIRQRYHVDLTEEDAKNIETVANRMLERKTFQAMEALIHNLNTMHSRAGSQVPFTSINFGTDVSDEGRLATRSVLKATWNGLGNGETAIFPISVFKVMEGVNYNPEDTNYDLFKLAIKVSAKRLFPNFVFLDAPFNKKYYKKGDYRTEAVAMGCRTRVIGSIFPESDGIVTGRGNLSFTTINLPRLGIKYGICEGKREVCELENFYKELKETMDLVTDQLIERYRFQCNKKVMNFPFMMGQGVWYGSKELKESDTLESVLKHGTLSIGFIGLAETLVALTGKHHGESNDSWGLGKRIIQFMRDYCDETSKTHHLNFSLLGTPAEGLSGRFVKYDAEVFGKIKGVTDRDYYTNSFHVPVYFKITAADKIRKEAPFHEMCNAGHITYVEVDGDPLKNLGAFEQIVRIMKESGIGYGSINHPVDRDPKCGYVGIIDNVCPKCHRKDEDHDCKFERLRRITGYLVGTLDRWNNAKQAEEKDRVKHA</sequence>
<evidence type="ECO:0000259" key="4">
    <source>
        <dbReference type="PROSITE" id="PS51161"/>
    </source>
</evidence>
<evidence type="ECO:0000256" key="3">
    <source>
        <dbReference type="PROSITE-ProRule" id="PRU00492"/>
    </source>
</evidence>
<evidence type="ECO:0000256" key="1">
    <source>
        <dbReference type="ARBA" id="ARBA00022741"/>
    </source>
</evidence>
<dbReference type="GO" id="GO:0008998">
    <property type="term" value="F:ribonucleoside-triphosphate reductase (thioredoxin) activity"/>
    <property type="evidence" value="ECO:0007669"/>
    <property type="project" value="InterPro"/>
</dbReference>
<keyword evidence="6" id="KW-1185">Reference proteome</keyword>
<dbReference type="EMBL" id="KB207005">
    <property type="protein sequence ID" value="ELP86240.1"/>
    <property type="molecule type" value="Genomic_DNA"/>
</dbReference>
<dbReference type="PROSITE" id="PS51161">
    <property type="entry name" value="ATP_CONE"/>
    <property type="match status" value="1"/>
</dbReference>
<dbReference type="PANTHER" id="PTHR21075:SF0">
    <property type="entry name" value="ANAEROBIC RIBONUCLEOSIDE-TRIPHOSPHATE REDUCTASE"/>
    <property type="match status" value="1"/>
</dbReference>